<protein>
    <submittedName>
        <fullName evidence="1">Uncharacterized protein</fullName>
    </submittedName>
</protein>
<name>A0A1Y0AYT6_9LAMI</name>
<geneLocation type="mitochondrion" evidence="1"/>
<proteinExistence type="predicted"/>
<gene>
    <name evidence="1" type="ORF">AEK19_MT0737</name>
</gene>
<reference evidence="1" key="1">
    <citation type="submission" date="2017-03" db="EMBL/GenBank/DDBJ databases">
        <title>The mitochondrial genome of the carnivorous plant Utricularia reniformis (Lentibulariaceae): structure, comparative analysis and evolutionary landmarks.</title>
        <authorList>
            <person name="Silva S.R."/>
            <person name="Alvarenga D.O."/>
            <person name="Michael T.P."/>
            <person name="Miranda V.F.O."/>
            <person name="Varani A.M."/>
        </authorList>
    </citation>
    <scope>NUCLEOTIDE SEQUENCE</scope>
</reference>
<keyword evidence="1" id="KW-0496">Mitochondrion</keyword>
<dbReference type="EMBL" id="KY774314">
    <property type="protein sequence ID" value="ART30307.1"/>
    <property type="molecule type" value="Genomic_DNA"/>
</dbReference>
<accession>A0A1Y0AYT6</accession>
<organism evidence="1">
    <name type="scientific">Utricularia reniformis</name>
    <dbReference type="NCBI Taxonomy" id="192314"/>
    <lineage>
        <taxon>Eukaryota</taxon>
        <taxon>Viridiplantae</taxon>
        <taxon>Streptophyta</taxon>
        <taxon>Embryophyta</taxon>
        <taxon>Tracheophyta</taxon>
        <taxon>Spermatophyta</taxon>
        <taxon>Magnoliopsida</taxon>
        <taxon>eudicotyledons</taxon>
        <taxon>Gunneridae</taxon>
        <taxon>Pentapetalae</taxon>
        <taxon>asterids</taxon>
        <taxon>lamiids</taxon>
        <taxon>Lamiales</taxon>
        <taxon>Lentibulariaceae</taxon>
        <taxon>Utricularia</taxon>
    </lineage>
</organism>
<sequence>MDAIQIAWNDSETSNCNNLRVVTLDFSFPYGYLLTKISTRVDVIESSLGLRERKDRKRTMQNKSF</sequence>
<evidence type="ECO:0000313" key="1">
    <source>
        <dbReference type="EMBL" id="ART30307.1"/>
    </source>
</evidence>
<dbReference type="AlphaFoldDB" id="A0A1Y0AYT6"/>